<dbReference type="InterPro" id="IPR005000">
    <property type="entry name" value="Aldolase/citrate-lyase_domain"/>
</dbReference>
<keyword evidence="3" id="KW-0460">Magnesium</keyword>
<dbReference type="PANTHER" id="PTHR32308:SF10">
    <property type="entry name" value="CITRATE LYASE SUBUNIT BETA"/>
    <property type="match status" value="1"/>
</dbReference>
<dbReference type="SUPFAM" id="SSF51621">
    <property type="entry name" value="Phosphoenolpyruvate/pyruvate domain"/>
    <property type="match status" value="1"/>
</dbReference>
<reference evidence="5 6" key="1">
    <citation type="submission" date="2024-10" db="EMBL/GenBank/DDBJ databases">
        <title>The Natural Products Discovery Center: Release of the First 8490 Sequenced Strains for Exploring Actinobacteria Biosynthetic Diversity.</title>
        <authorList>
            <person name="Kalkreuter E."/>
            <person name="Kautsar S.A."/>
            <person name="Yang D."/>
            <person name="Bader C.D."/>
            <person name="Teijaro C.N."/>
            <person name="Fluegel L."/>
            <person name="Davis C.M."/>
            <person name="Simpson J.R."/>
            <person name="Lauterbach L."/>
            <person name="Steele A.D."/>
            <person name="Gui C."/>
            <person name="Meng S."/>
            <person name="Li G."/>
            <person name="Viehrig K."/>
            <person name="Ye F."/>
            <person name="Su P."/>
            <person name="Kiefer A.F."/>
            <person name="Nichols A."/>
            <person name="Cepeda A.J."/>
            <person name="Yan W."/>
            <person name="Fan B."/>
            <person name="Jiang Y."/>
            <person name="Adhikari A."/>
            <person name="Zheng C.-J."/>
            <person name="Schuster L."/>
            <person name="Cowan T.M."/>
            <person name="Smanski M.J."/>
            <person name="Chevrette M.G."/>
            <person name="De Carvalho L.P.S."/>
            <person name="Shen B."/>
        </authorList>
    </citation>
    <scope>NUCLEOTIDE SEQUENCE [LARGE SCALE GENOMIC DNA]</scope>
    <source>
        <strain evidence="5 6">NPDC002593</strain>
    </source>
</reference>
<feature type="domain" description="HpcH/HpaI aldolase/citrate lyase" evidence="4">
    <location>
        <begin position="18"/>
        <end position="217"/>
    </location>
</feature>
<dbReference type="InterPro" id="IPR011206">
    <property type="entry name" value="Citrate_lyase_beta/mcl1/mcl2"/>
</dbReference>
<comment type="cofactor">
    <cofactor evidence="1">
        <name>Mg(2+)</name>
        <dbReference type="ChEBI" id="CHEBI:18420"/>
    </cofactor>
</comment>
<protein>
    <submittedName>
        <fullName evidence="5">HpcH/HpaI aldolase/citrate lyase family protein</fullName>
    </submittedName>
</protein>
<dbReference type="Gene3D" id="3.20.20.60">
    <property type="entry name" value="Phosphoenolpyruvate-binding domains"/>
    <property type="match status" value="1"/>
</dbReference>
<evidence type="ECO:0000259" key="4">
    <source>
        <dbReference type="Pfam" id="PF03328"/>
    </source>
</evidence>
<evidence type="ECO:0000256" key="3">
    <source>
        <dbReference type="ARBA" id="ARBA00022842"/>
    </source>
</evidence>
<evidence type="ECO:0000313" key="5">
    <source>
        <dbReference type="EMBL" id="MFF3570190.1"/>
    </source>
</evidence>
<evidence type="ECO:0000256" key="2">
    <source>
        <dbReference type="ARBA" id="ARBA00022723"/>
    </source>
</evidence>
<dbReference type="InterPro" id="IPR015813">
    <property type="entry name" value="Pyrv/PenolPyrv_kinase-like_dom"/>
</dbReference>
<evidence type="ECO:0000256" key="1">
    <source>
        <dbReference type="ARBA" id="ARBA00001946"/>
    </source>
</evidence>
<keyword evidence="6" id="KW-1185">Reference proteome</keyword>
<comment type="caution">
    <text evidence="5">The sequence shown here is derived from an EMBL/GenBank/DDBJ whole genome shotgun (WGS) entry which is preliminary data.</text>
</comment>
<dbReference type="EMBL" id="JBIAQY010000006">
    <property type="protein sequence ID" value="MFF3570190.1"/>
    <property type="molecule type" value="Genomic_DNA"/>
</dbReference>
<sequence length="276" mass="28985">MTRTSAPQTVTVPAIHARSWLLVPGSRPERFDDAMKSAADAVIFDLEDGVIPSAKAAARDHVTEFLSSGGTGWVRINNITTPDWHIDLAALRDVPGLSGVMLAKTESAKQVDRTAARIPGIPVLALVESARGIEFAFDIASADATIRLAFGTGDFRRDTNVGADALAYARSRLVVASRAAEIAGPIDGPCVTGPADLPAELAVTKSMGMSGKLCMHARDTATVNQALSPQADEVAWAAETIDRLGPGGEHVADGSDLPKLARAHRINHMADVYSGT</sequence>
<dbReference type="RefSeq" id="WP_387404634.1">
    <property type="nucleotide sequence ID" value="NZ_JBIAQY010000006.1"/>
</dbReference>
<dbReference type="Proteomes" id="UP001601992">
    <property type="component" value="Unassembled WGS sequence"/>
</dbReference>
<dbReference type="Pfam" id="PF03328">
    <property type="entry name" value="HpcH_HpaI"/>
    <property type="match status" value="1"/>
</dbReference>
<dbReference type="PIRSF" id="PIRSF015582">
    <property type="entry name" value="Cit_lyase_B"/>
    <property type="match status" value="1"/>
</dbReference>
<dbReference type="GO" id="GO:0016829">
    <property type="term" value="F:lyase activity"/>
    <property type="evidence" value="ECO:0007669"/>
    <property type="project" value="UniProtKB-KW"/>
</dbReference>
<name>A0ABW6S1K9_9NOCA</name>
<gene>
    <name evidence="5" type="ORF">ACFYXQ_20645</name>
</gene>
<proteinExistence type="predicted"/>
<dbReference type="InterPro" id="IPR040442">
    <property type="entry name" value="Pyrv_kinase-like_dom_sf"/>
</dbReference>
<organism evidence="5 6">
    <name type="scientific">Nocardia jiangxiensis</name>
    <dbReference type="NCBI Taxonomy" id="282685"/>
    <lineage>
        <taxon>Bacteria</taxon>
        <taxon>Bacillati</taxon>
        <taxon>Actinomycetota</taxon>
        <taxon>Actinomycetes</taxon>
        <taxon>Mycobacteriales</taxon>
        <taxon>Nocardiaceae</taxon>
        <taxon>Nocardia</taxon>
    </lineage>
</organism>
<evidence type="ECO:0000313" key="6">
    <source>
        <dbReference type="Proteomes" id="UP001601992"/>
    </source>
</evidence>
<dbReference type="PANTHER" id="PTHR32308">
    <property type="entry name" value="LYASE BETA SUBUNIT, PUTATIVE (AFU_ORTHOLOGUE AFUA_4G13030)-RELATED"/>
    <property type="match status" value="1"/>
</dbReference>
<keyword evidence="5" id="KW-0456">Lyase</keyword>
<keyword evidence="2" id="KW-0479">Metal-binding</keyword>
<accession>A0ABW6S1K9</accession>